<dbReference type="AlphaFoldDB" id="A0AAV7L400"/>
<evidence type="ECO:0000313" key="3">
    <source>
        <dbReference type="Proteomes" id="UP001066276"/>
    </source>
</evidence>
<organism evidence="2 3">
    <name type="scientific">Pleurodeles waltl</name>
    <name type="common">Iberian ribbed newt</name>
    <dbReference type="NCBI Taxonomy" id="8319"/>
    <lineage>
        <taxon>Eukaryota</taxon>
        <taxon>Metazoa</taxon>
        <taxon>Chordata</taxon>
        <taxon>Craniata</taxon>
        <taxon>Vertebrata</taxon>
        <taxon>Euteleostomi</taxon>
        <taxon>Amphibia</taxon>
        <taxon>Batrachia</taxon>
        <taxon>Caudata</taxon>
        <taxon>Salamandroidea</taxon>
        <taxon>Salamandridae</taxon>
        <taxon>Pleurodelinae</taxon>
        <taxon>Pleurodeles</taxon>
    </lineage>
</organism>
<proteinExistence type="predicted"/>
<dbReference type="Proteomes" id="UP001066276">
    <property type="component" value="Chromosome 12"/>
</dbReference>
<dbReference type="EMBL" id="JANPWB010000016">
    <property type="protein sequence ID" value="KAJ1086277.1"/>
    <property type="molecule type" value="Genomic_DNA"/>
</dbReference>
<reference evidence="2" key="1">
    <citation type="journal article" date="2022" name="bioRxiv">
        <title>Sequencing and chromosome-scale assembly of the giantPleurodeles waltlgenome.</title>
        <authorList>
            <person name="Brown T."/>
            <person name="Elewa A."/>
            <person name="Iarovenko S."/>
            <person name="Subramanian E."/>
            <person name="Araus A.J."/>
            <person name="Petzold A."/>
            <person name="Susuki M."/>
            <person name="Suzuki K.-i.T."/>
            <person name="Hayashi T."/>
            <person name="Toyoda A."/>
            <person name="Oliveira C."/>
            <person name="Osipova E."/>
            <person name="Leigh N.D."/>
            <person name="Simon A."/>
            <person name="Yun M.H."/>
        </authorList>
    </citation>
    <scope>NUCLEOTIDE SEQUENCE</scope>
    <source>
        <strain evidence="2">20211129_DDA</strain>
        <tissue evidence="2">Liver</tissue>
    </source>
</reference>
<gene>
    <name evidence="2" type="ORF">NDU88_006399</name>
</gene>
<name>A0AAV7L400_PLEWA</name>
<feature type="region of interest" description="Disordered" evidence="1">
    <location>
        <begin position="1"/>
        <end position="32"/>
    </location>
</feature>
<evidence type="ECO:0000256" key="1">
    <source>
        <dbReference type="SAM" id="MobiDB-lite"/>
    </source>
</evidence>
<keyword evidence="3" id="KW-1185">Reference proteome</keyword>
<feature type="region of interest" description="Disordered" evidence="1">
    <location>
        <begin position="58"/>
        <end position="87"/>
    </location>
</feature>
<comment type="caution">
    <text evidence="2">The sequence shown here is derived from an EMBL/GenBank/DDBJ whole genome shotgun (WGS) entry which is preliminary data.</text>
</comment>
<sequence length="116" mass="12386">MPEGSPPMTRGSTGPWHSVARSGDGHRGHQLGQRLAAPSVSYSFLTCVQTPLVSVVSDHTLPGADTRPEEERSSDAGAGSRGWVQGLGTTRGFTSPWVRMTYETVYSHSACITPED</sequence>
<evidence type="ECO:0000313" key="2">
    <source>
        <dbReference type="EMBL" id="KAJ1086277.1"/>
    </source>
</evidence>
<protein>
    <submittedName>
        <fullName evidence="2">Uncharacterized protein</fullName>
    </submittedName>
</protein>
<accession>A0AAV7L400</accession>